<proteinExistence type="predicted"/>
<reference evidence="2" key="2">
    <citation type="submission" date="2013-10" db="EMBL/GenBank/DDBJ databases">
        <authorList>
            <person name="Aslett M."/>
        </authorList>
    </citation>
    <scope>NUCLEOTIDE SEQUENCE [LARGE SCALE GENOMIC DNA]</scope>
    <source>
        <strain evidence="2">Houghton</strain>
    </source>
</reference>
<keyword evidence="3" id="KW-1185">Reference proteome</keyword>
<dbReference type="EMBL" id="HG690257">
    <property type="protein sequence ID" value="CDI74344.1"/>
    <property type="molecule type" value="Genomic_DNA"/>
</dbReference>
<evidence type="ECO:0000313" key="3">
    <source>
        <dbReference type="Proteomes" id="UP000018201"/>
    </source>
</evidence>
<dbReference type="AlphaFoldDB" id="U6G6U1"/>
<accession>U6G6U1</accession>
<evidence type="ECO:0000256" key="1">
    <source>
        <dbReference type="SAM" id="MobiDB-lite"/>
    </source>
</evidence>
<feature type="region of interest" description="Disordered" evidence="1">
    <location>
        <begin position="1"/>
        <end position="73"/>
    </location>
</feature>
<dbReference type="OrthoDB" id="346936at2759"/>
<organism evidence="2 3">
    <name type="scientific">Eimeria praecox</name>
    <dbReference type="NCBI Taxonomy" id="51316"/>
    <lineage>
        <taxon>Eukaryota</taxon>
        <taxon>Sar</taxon>
        <taxon>Alveolata</taxon>
        <taxon>Apicomplexa</taxon>
        <taxon>Conoidasida</taxon>
        <taxon>Coccidia</taxon>
        <taxon>Eucoccidiorida</taxon>
        <taxon>Eimeriorina</taxon>
        <taxon>Eimeriidae</taxon>
        <taxon>Eimeria</taxon>
    </lineage>
</organism>
<gene>
    <name evidence="2" type="ORF">EPH_0032890</name>
</gene>
<name>U6G6U1_9EIME</name>
<protein>
    <submittedName>
        <fullName evidence="2">Uncharacterized protein</fullName>
    </submittedName>
</protein>
<evidence type="ECO:0000313" key="2">
    <source>
        <dbReference type="EMBL" id="CDI74344.1"/>
    </source>
</evidence>
<reference evidence="2" key="1">
    <citation type="submission" date="2013-10" db="EMBL/GenBank/DDBJ databases">
        <title>Genomic analysis of the causative agents of coccidiosis in chickens.</title>
        <authorList>
            <person name="Reid A.J."/>
            <person name="Blake D."/>
            <person name="Billington K."/>
            <person name="Browne H."/>
            <person name="Dunn M."/>
            <person name="Hung S."/>
            <person name="Kawahara F."/>
            <person name="Miranda-Saavedra D."/>
            <person name="Mourier T."/>
            <person name="Nagra H."/>
            <person name="Otto T.D."/>
            <person name="Rawlings N."/>
            <person name="Sanchez A."/>
            <person name="Sanders M."/>
            <person name="Subramaniam C."/>
            <person name="Tay Y."/>
            <person name="Dear P."/>
            <person name="Doerig C."/>
            <person name="Gruber A."/>
            <person name="Parkinson J."/>
            <person name="Shirley M."/>
            <person name="Wan K.L."/>
            <person name="Berriman M."/>
            <person name="Tomley F."/>
            <person name="Pain A."/>
        </authorList>
    </citation>
    <scope>NUCLEOTIDE SEQUENCE [LARGE SCALE GENOMIC DNA]</scope>
    <source>
        <strain evidence="2">Houghton</strain>
    </source>
</reference>
<sequence>MMDPTNGSSDPAGHHTPSIPVQGKETPNEILTVEGTHADQPVADGRHLPSAHLPNGSSDPAGHHTPSIPVQGKETPNELLTVEGTHADQPVAGGRHLPSAHLPSSFNTSTEGPVVGTIGDEQLRSVLTTPDEFKQKAQRDREGEANWETHASAEYLDDIVQLKKLDLRPCAFTSLADAFHASLCVVRCLRGMLRLQSGCADIGYTGQNPQNNESPQRFHAGSCSVAADVLSHQESFVADEAAYDHLLTQPSYASQKLSHAPSQLVSEDGSTATQKGLPNPVLQGAAAYISPGRQTVTPSSCSGLTQGGKLKHLPEPPVVRGMHSACHEPTTGAQTQGKLEYELSVCKALMLLQLLSTNSASAVEESPSVSTPQSVAPQNAAGRAALYSAYNATEKTNDFMKISDSSCRGFQALILEILLRVRLLQGKQQLVRADFTRLLHQQQKQQQQLLKAVQTTVMKLGQRATAF</sequence>
<feature type="region of interest" description="Disordered" evidence="1">
    <location>
        <begin position="88"/>
        <end position="114"/>
    </location>
</feature>
<dbReference type="Proteomes" id="UP000018201">
    <property type="component" value="Unassembled WGS sequence"/>
</dbReference>
<dbReference type="VEuPathDB" id="ToxoDB:EPH_0032890"/>
<feature type="compositionally biased region" description="Polar residues" evidence="1">
    <location>
        <begin position="102"/>
        <end position="111"/>
    </location>
</feature>